<protein>
    <submittedName>
        <fullName evidence="1">Phage protein</fullName>
    </submittedName>
</protein>
<name>A0A484QAT3_9ZZZZ</name>
<gene>
    <name evidence="1" type="ORF">ANDA3_3732</name>
    <name evidence="3" type="ORF">DAR2_3582</name>
    <name evidence="2" type="ORF">DAR3_4194</name>
</gene>
<dbReference type="EMBL" id="CAADIJ010000011">
    <property type="protein sequence ID" value="VFR70456.1"/>
    <property type="molecule type" value="Genomic_DNA"/>
</dbReference>
<evidence type="ECO:0000313" key="1">
    <source>
        <dbReference type="EMBL" id="VFR34585.1"/>
    </source>
</evidence>
<dbReference type="EMBL" id="CAADIL010000016">
    <property type="protein sequence ID" value="VFR72087.1"/>
    <property type="molecule type" value="Genomic_DNA"/>
</dbReference>
<sequence>MTRLSLEAGDFVVTADHLHSVPVDGRFGYCHAGARPWFARHGLNWMTFLQHGIPASVLLATGDALARRLVEHAKQQEAHDGRQQ</sequence>
<organism evidence="1">
    <name type="scientific">plant metagenome</name>
    <dbReference type="NCBI Taxonomy" id="1297885"/>
    <lineage>
        <taxon>unclassified sequences</taxon>
        <taxon>metagenomes</taxon>
        <taxon>organismal metagenomes</taxon>
    </lineage>
</organism>
<dbReference type="AlphaFoldDB" id="A0A484QAT3"/>
<dbReference type="EMBL" id="CAADIC010000019">
    <property type="protein sequence ID" value="VFR34585.1"/>
    <property type="molecule type" value="Genomic_DNA"/>
</dbReference>
<evidence type="ECO:0000313" key="3">
    <source>
        <dbReference type="EMBL" id="VFR72087.1"/>
    </source>
</evidence>
<accession>A0A484QAT3</accession>
<evidence type="ECO:0000313" key="2">
    <source>
        <dbReference type="EMBL" id="VFR70456.1"/>
    </source>
</evidence>
<reference evidence="1" key="1">
    <citation type="submission" date="2019-03" db="EMBL/GenBank/DDBJ databases">
        <authorList>
            <person name="Danneels B."/>
        </authorList>
    </citation>
    <scope>NUCLEOTIDE SEQUENCE</scope>
</reference>
<proteinExistence type="predicted"/>